<sequence>MIYKSKNLSTILYEWCWGFYLLIDFDVVASLFTDEPQFDILKTQILTERRKMMTFDIIIPTYKPGAELIALLNGILIQTSRPDNIFIINTEERFWKTEFETVLPVNVIHIKKSDFDHGATRRMGAELSKADVFICMTQDARPKDGRLFSNLLSPFNDEKVAIAYARQETDEKAGEIERYTREFNYPNKDRIKTSEDIKTMGIKAWFCSDVCAAYRKSVYNEAGGFVKRTVFNEDMLMAAKVMEMGFKVVYKSDARVIHYHEYSMKQQFCRNFDLGASHREYKEVFEKVSSYKEGGRLVKDTALHLLKAGKFYLIPKLVFHSAAKLIGYKLGKKYDKLPKSLVLKFCMNKDYFK</sequence>
<dbReference type="InterPro" id="IPR029044">
    <property type="entry name" value="Nucleotide-diphossugar_trans"/>
</dbReference>
<dbReference type="InterPro" id="IPR001173">
    <property type="entry name" value="Glyco_trans_2-like"/>
</dbReference>
<protein>
    <submittedName>
        <fullName evidence="2">Glycosyltransferase, group 2 family protein</fullName>
    </submittedName>
</protein>
<dbReference type="Pfam" id="PF00535">
    <property type="entry name" value="Glycos_transf_2"/>
    <property type="match status" value="1"/>
</dbReference>
<dbReference type="STRING" id="592026.GCWU0000282_001684"/>
<evidence type="ECO:0000313" key="2">
    <source>
        <dbReference type="EMBL" id="ESL02814.1"/>
    </source>
</evidence>
<feature type="domain" description="Glycosyltransferase 2-like" evidence="1">
    <location>
        <begin position="57"/>
        <end position="221"/>
    </location>
</feature>
<dbReference type="Gene3D" id="3.90.550.10">
    <property type="entry name" value="Spore Coat Polysaccharide Biosynthesis Protein SpsA, Chain A"/>
    <property type="match status" value="1"/>
</dbReference>
<dbReference type="GO" id="GO:0016740">
    <property type="term" value="F:transferase activity"/>
    <property type="evidence" value="ECO:0007669"/>
    <property type="project" value="UniProtKB-KW"/>
</dbReference>
<organism evidence="2 3">
    <name type="scientific">Catonella morbi ATCC 51271</name>
    <dbReference type="NCBI Taxonomy" id="592026"/>
    <lineage>
        <taxon>Bacteria</taxon>
        <taxon>Bacillati</taxon>
        <taxon>Bacillota</taxon>
        <taxon>Clostridia</taxon>
        <taxon>Lachnospirales</taxon>
        <taxon>Lachnospiraceae</taxon>
        <taxon>Catonella</taxon>
    </lineage>
</organism>
<dbReference type="AlphaFoldDB" id="V2XKW1"/>
<accession>V2XKW1</accession>
<keyword evidence="2" id="KW-0808">Transferase</keyword>
<dbReference type="CDD" id="cd00761">
    <property type="entry name" value="Glyco_tranf_GTA_type"/>
    <property type="match status" value="1"/>
</dbReference>
<dbReference type="eggNOG" id="COG1216">
    <property type="taxonomic scope" value="Bacteria"/>
</dbReference>
<reference evidence="2 3" key="1">
    <citation type="submission" date="2013-06" db="EMBL/GenBank/DDBJ databases">
        <authorList>
            <person name="Weinstock G."/>
            <person name="Sodergren E."/>
            <person name="Clifton S."/>
            <person name="Fulton L."/>
            <person name="Fulton B."/>
            <person name="Courtney L."/>
            <person name="Fronick C."/>
            <person name="Harrison M."/>
            <person name="Strong C."/>
            <person name="Farmer C."/>
            <person name="Delahaunty K."/>
            <person name="Markovic C."/>
            <person name="Hall O."/>
            <person name="Minx P."/>
            <person name="Tomlinson C."/>
            <person name="Mitreva M."/>
            <person name="Nelson J."/>
            <person name="Hou S."/>
            <person name="Wollam A."/>
            <person name="Pepin K.H."/>
            <person name="Johnson M."/>
            <person name="Bhonagiri V."/>
            <person name="Nash W.E."/>
            <person name="Warren W."/>
            <person name="Chinwalla A."/>
            <person name="Mardis E.R."/>
            <person name="Wilson R.K."/>
        </authorList>
    </citation>
    <scope>NUCLEOTIDE SEQUENCE [LARGE SCALE GENOMIC DNA]</scope>
    <source>
        <strain evidence="2 3">ATCC 51271</strain>
    </source>
</reference>
<dbReference type="EMBL" id="ACIL03000013">
    <property type="protein sequence ID" value="ESL02814.1"/>
    <property type="molecule type" value="Genomic_DNA"/>
</dbReference>
<gene>
    <name evidence="2" type="ORF">GCWU0000282_001684</name>
</gene>
<evidence type="ECO:0000259" key="1">
    <source>
        <dbReference type="Pfam" id="PF00535"/>
    </source>
</evidence>
<dbReference type="HOGENOM" id="CLU_061778_1_0_9"/>
<name>V2XKW1_9FIRM</name>
<dbReference type="SUPFAM" id="SSF53448">
    <property type="entry name" value="Nucleotide-diphospho-sugar transferases"/>
    <property type="match status" value="1"/>
</dbReference>
<proteinExistence type="predicted"/>
<evidence type="ECO:0000313" key="3">
    <source>
        <dbReference type="Proteomes" id="UP000018227"/>
    </source>
</evidence>
<comment type="caution">
    <text evidence="2">The sequence shown here is derived from an EMBL/GenBank/DDBJ whole genome shotgun (WGS) entry which is preliminary data.</text>
</comment>
<dbReference type="Proteomes" id="UP000018227">
    <property type="component" value="Unassembled WGS sequence"/>
</dbReference>
<keyword evidence="3" id="KW-1185">Reference proteome</keyword>